<dbReference type="SUPFAM" id="SSF52540">
    <property type="entry name" value="P-loop containing nucleoside triphosphate hydrolases"/>
    <property type="match status" value="1"/>
</dbReference>
<dbReference type="InterPro" id="IPR040632">
    <property type="entry name" value="Sulfotransfer_4"/>
</dbReference>
<keyword evidence="3" id="KW-1185">Reference proteome</keyword>
<dbReference type="InterPro" id="IPR027417">
    <property type="entry name" value="P-loop_NTPase"/>
</dbReference>
<organism evidence="2 3">
    <name type="scientific">Tropicimonas aquimaris</name>
    <dbReference type="NCBI Taxonomy" id="914152"/>
    <lineage>
        <taxon>Bacteria</taxon>
        <taxon>Pseudomonadati</taxon>
        <taxon>Pseudomonadota</taxon>
        <taxon>Alphaproteobacteria</taxon>
        <taxon>Rhodobacterales</taxon>
        <taxon>Roseobacteraceae</taxon>
        <taxon>Tropicimonas</taxon>
    </lineage>
</organism>
<accession>A0ABW3IWM5</accession>
<feature type="region of interest" description="Disordered" evidence="1">
    <location>
        <begin position="1"/>
        <end position="21"/>
    </location>
</feature>
<name>A0ABW3IWM5_9RHOB</name>
<protein>
    <submittedName>
        <fullName evidence="2">Sulfotransferase family protein</fullName>
        <ecNumber evidence="2">2.8.2.-</ecNumber>
    </submittedName>
</protein>
<dbReference type="PANTHER" id="PTHR36978:SF4">
    <property type="entry name" value="P-LOOP CONTAINING NUCLEOSIDE TRIPHOSPHATE HYDROLASE PROTEIN"/>
    <property type="match status" value="1"/>
</dbReference>
<dbReference type="PANTHER" id="PTHR36978">
    <property type="entry name" value="P-LOOP CONTAINING NUCLEOTIDE TRIPHOSPHATE HYDROLASE"/>
    <property type="match status" value="1"/>
</dbReference>
<evidence type="ECO:0000313" key="2">
    <source>
        <dbReference type="EMBL" id="MFD0982464.1"/>
    </source>
</evidence>
<proteinExistence type="predicted"/>
<dbReference type="Proteomes" id="UP001597108">
    <property type="component" value="Unassembled WGS sequence"/>
</dbReference>
<reference evidence="3" key="1">
    <citation type="journal article" date="2019" name="Int. J. Syst. Evol. Microbiol.">
        <title>The Global Catalogue of Microorganisms (GCM) 10K type strain sequencing project: providing services to taxonomists for standard genome sequencing and annotation.</title>
        <authorList>
            <consortium name="The Broad Institute Genomics Platform"/>
            <consortium name="The Broad Institute Genome Sequencing Center for Infectious Disease"/>
            <person name="Wu L."/>
            <person name="Ma J."/>
        </authorList>
    </citation>
    <scope>NUCLEOTIDE SEQUENCE [LARGE SCALE GENOMIC DNA]</scope>
    <source>
        <strain evidence="3">CCUG 60524</strain>
    </source>
</reference>
<dbReference type="RefSeq" id="WP_386078453.1">
    <property type="nucleotide sequence ID" value="NZ_JBHTJT010000056.1"/>
</dbReference>
<gene>
    <name evidence="2" type="ORF">ACFQ2S_22760</name>
</gene>
<evidence type="ECO:0000313" key="3">
    <source>
        <dbReference type="Proteomes" id="UP001597108"/>
    </source>
</evidence>
<comment type="caution">
    <text evidence="2">The sequence shown here is derived from an EMBL/GenBank/DDBJ whole genome shotgun (WGS) entry which is preliminary data.</text>
</comment>
<evidence type="ECO:0000256" key="1">
    <source>
        <dbReference type="SAM" id="MobiDB-lite"/>
    </source>
</evidence>
<dbReference type="GO" id="GO:0016740">
    <property type="term" value="F:transferase activity"/>
    <property type="evidence" value="ECO:0007669"/>
    <property type="project" value="UniProtKB-KW"/>
</dbReference>
<dbReference type="EC" id="2.8.2.-" evidence="2"/>
<dbReference type="EMBL" id="JBHTJT010000056">
    <property type="protein sequence ID" value="MFD0982464.1"/>
    <property type="molecule type" value="Genomic_DNA"/>
</dbReference>
<dbReference type="Gene3D" id="3.40.50.300">
    <property type="entry name" value="P-loop containing nucleotide triphosphate hydrolases"/>
    <property type="match status" value="1"/>
</dbReference>
<keyword evidence="2" id="KW-0808">Transferase</keyword>
<sequence>MELSVIGSGFGRTGTRSQKDGLERLGFGPCHHMAEVFANPEQVSHRQDLAAGRDMDLEAAFEGYRAQVDWPGAAVWRELRALNPDAKVVHSVRPEEKWVASFAETIGRMLGLYKQLDISGHGRDMLDAAHEIVGMRIFGGDYANPDTTLKAFRLNTEQVRDEVPADQLLVFDVAEGWEPLCRFLEVPVPDEPFPHRNHMVQFWEGFGGVPD</sequence>
<dbReference type="Pfam" id="PF17784">
    <property type="entry name" value="Sulfotransfer_4"/>
    <property type="match status" value="1"/>
</dbReference>